<dbReference type="PANTHER" id="PTHR33337:SF40">
    <property type="entry name" value="CENP-V_GFA DOMAIN-CONTAINING PROTEIN-RELATED"/>
    <property type="match status" value="1"/>
</dbReference>
<dbReference type="RefSeq" id="WP_044617322.1">
    <property type="nucleotide sequence ID" value="NZ_CP007142.1"/>
</dbReference>
<evidence type="ECO:0000256" key="1">
    <source>
        <dbReference type="ARBA" id="ARBA00005495"/>
    </source>
</evidence>
<dbReference type="OrthoDB" id="9786619at2"/>
<organism evidence="6 7">
    <name type="scientific">Gynuella sunshinyii YC6258</name>
    <dbReference type="NCBI Taxonomy" id="1445510"/>
    <lineage>
        <taxon>Bacteria</taxon>
        <taxon>Pseudomonadati</taxon>
        <taxon>Pseudomonadota</taxon>
        <taxon>Gammaproteobacteria</taxon>
        <taxon>Oceanospirillales</taxon>
        <taxon>Saccharospirillaceae</taxon>
        <taxon>Gynuella</taxon>
    </lineage>
</organism>
<sequence>MTYTGRCFCGAFSYQCSADPVFQFNCHCRDCQQATGSAYAPLMFFENDVMETHGTLTFYDSIGGSGKTIHRGFCPKCGSLVLGKVEAVAGRTSILAGTLDDTSQYHPKADAFCSQASHWDHMDPALTRFPGKPKR</sequence>
<dbReference type="Proteomes" id="UP000032266">
    <property type="component" value="Chromosome"/>
</dbReference>
<evidence type="ECO:0000256" key="2">
    <source>
        <dbReference type="ARBA" id="ARBA00022723"/>
    </source>
</evidence>
<evidence type="ECO:0000256" key="3">
    <source>
        <dbReference type="ARBA" id="ARBA00022833"/>
    </source>
</evidence>
<gene>
    <name evidence="6" type="ORF">YC6258_02847</name>
</gene>
<keyword evidence="2" id="KW-0479">Metal-binding</keyword>
<accession>A0A0C5V603</accession>
<feature type="domain" description="CENP-V/GFA" evidence="5">
    <location>
        <begin position="3"/>
        <end position="120"/>
    </location>
</feature>
<dbReference type="InterPro" id="IPR011057">
    <property type="entry name" value="Mss4-like_sf"/>
</dbReference>
<evidence type="ECO:0000256" key="4">
    <source>
        <dbReference type="ARBA" id="ARBA00023239"/>
    </source>
</evidence>
<keyword evidence="7" id="KW-1185">Reference proteome</keyword>
<comment type="similarity">
    <text evidence="1">Belongs to the Gfa family.</text>
</comment>
<dbReference type="Gene3D" id="3.90.1590.10">
    <property type="entry name" value="glutathione-dependent formaldehyde- activating enzyme (gfa)"/>
    <property type="match status" value="1"/>
</dbReference>
<dbReference type="GO" id="GO:0016846">
    <property type="term" value="F:carbon-sulfur lyase activity"/>
    <property type="evidence" value="ECO:0007669"/>
    <property type="project" value="InterPro"/>
</dbReference>
<dbReference type="Pfam" id="PF04828">
    <property type="entry name" value="GFA"/>
    <property type="match status" value="1"/>
</dbReference>
<evidence type="ECO:0000259" key="5">
    <source>
        <dbReference type="PROSITE" id="PS51891"/>
    </source>
</evidence>
<dbReference type="EMBL" id="CP007142">
    <property type="protein sequence ID" value="AJQ94885.1"/>
    <property type="molecule type" value="Genomic_DNA"/>
</dbReference>
<dbReference type="STRING" id="1445510.YC6258_02847"/>
<dbReference type="PANTHER" id="PTHR33337">
    <property type="entry name" value="GFA DOMAIN-CONTAINING PROTEIN"/>
    <property type="match status" value="1"/>
</dbReference>
<reference evidence="6 7" key="1">
    <citation type="submission" date="2014-01" db="EMBL/GenBank/DDBJ databases">
        <title>Full genme sequencing of cellulolytic bacterium Gynuella sunshinyii YC6258T gen. nov., sp. nov.</title>
        <authorList>
            <person name="Khan H."/>
            <person name="Chung E.J."/>
            <person name="Chung Y.R."/>
        </authorList>
    </citation>
    <scope>NUCLEOTIDE SEQUENCE [LARGE SCALE GENOMIC DNA]</scope>
    <source>
        <strain evidence="6 7">YC6258</strain>
    </source>
</reference>
<name>A0A0C5V603_9GAMM</name>
<dbReference type="AlphaFoldDB" id="A0A0C5V603"/>
<dbReference type="GO" id="GO:0046872">
    <property type="term" value="F:metal ion binding"/>
    <property type="evidence" value="ECO:0007669"/>
    <property type="project" value="UniProtKB-KW"/>
</dbReference>
<protein>
    <recommendedName>
        <fullName evidence="5">CENP-V/GFA domain-containing protein</fullName>
    </recommendedName>
</protein>
<proteinExistence type="inferred from homology"/>
<dbReference type="PROSITE" id="PS51891">
    <property type="entry name" value="CENP_V_GFA"/>
    <property type="match status" value="1"/>
</dbReference>
<keyword evidence="4" id="KW-0456">Lyase</keyword>
<dbReference type="KEGG" id="gsn:YC6258_02847"/>
<dbReference type="InterPro" id="IPR006913">
    <property type="entry name" value="CENP-V/GFA"/>
</dbReference>
<dbReference type="HOGENOM" id="CLU_055491_6_2_6"/>
<evidence type="ECO:0000313" key="6">
    <source>
        <dbReference type="EMBL" id="AJQ94885.1"/>
    </source>
</evidence>
<dbReference type="SUPFAM" id="SSF51316">
    <property type="entry name" value="Mss4-like"/>
    <property type="match status" value="1"/>
</dbReference>
<keyword evidence="3" id="KW-0862">Zinc</keyword>
<evidence type="ECO:0000313" key="7">
    <source>
        <dbReference type="Proteomes" id="UP000032266"/>
    </source>
</evidence>